<comment type="subunit">
    <text evidence="1">Part of the RNA polymerase complex. Forms a stalk with Rpo7 that extends from the main structure.</text>
</comment>
<keyword evidence="1" id="KW-0548">Nucleotidyltransferase</keyword>
<dbReference type="EC" id="2.7.7.6" evidence="1"/>
<keyword evidence="1" id="KW-0804">Transcription</keyword>
<dbReference type="Proteomes" id="UP001273136">
    <property type="component" value="Unassembled WGS sequence"/>
</dbReference>
<dbReference type="HAMAP" id="MF_00864">
    <property type="entry name" value="RNApol_arch_Rpo4"/>
    <property type="match status" value="1"/>
</dbReference>
<dbReference type="InterPro" id="IPR005574">
    <property type="entry name" value="Rpb4/RPC9"/>
</dbReference>
<sequence length="123" mass="14062">MKVKKVISEEMMSLPELREVLISIRDQRSGGDSETETSSRTMSYELRKSIDHADSLGKCDSATAKALVSELNKLEKIRPEIACRIVNIMPESRDELRAIYAKERYTLLPEDLDQILDILRQHA</sequence>
<dbReference type="PIRSF" id="PIRSF005053">
    <property type="entry name" value="RNA_pol_F_arch"/>
    <property type="match status" value="1"/>
</dbReference>
<dbReference type="GO" id="GO:0005737">
    <property type="term" value="C:cytoplasm"/>
    <property type="evidence" value="ECO:0007669"/>
    <property type="project" value="UniProtKB-SubCell"/>
</dbReference>
<comment type="subcellular location">
    <subcellularLocation>
        <location evidence="1">Cytoplasm</location>
    </subcellularLocation>
</comment>
<reference evidence="2" key="1">
    <citation type="submission" date="2023-06" db="EMBL/GenBank/DDBJ databases">
        <title>Genome sequence of Methancorpusculaceae sp. Ag1.</title>
        <authorList>
            <person name="Protasov E."/>
            <person name="Platt K."/>
            <person name="Poehlein A."/>
            <person name="Daniel R."/>
            <person name="Brune A."/>
        </authorList>
    </citation>
    <scope>NUCLEOTIDE SEQUENCE</scope>
    <source>
        <strain evidence="2">Ag1</strain>
    </source>
</reference>
<evidence type="ECO:0000313" key="3">
    <source>
        <dbReference type="Proteomes" id="UP001273136"/>
    </source>
</evidence>
<evidence type="ECO:0000256" key="1">
    <source>
        <dbReference type="HAMAP-Rule" id="MF_00864"/>
    </source>
</evidence>
<proteinExistence type="inferred from homology"/>
<keyword evidence="1" id="KW-0240">DNA-directed RNA polymerase</keyword>
<comment type="similarity">
    <text evidence="1">Belongs to the eukaryotic RPB4 RNA polymerase subunit family.</text>
</comment>
<comment type="function">
    <text evidence="1">DNA-dependent RNA polymerase (RNAP) catalyzes the transcription of DNA into RNA using the four ribonucleoside triphosphates as substrates. This subunit is less well bound than the others.</text>
</comment>
<keyword evidence="1" id="KW-0963">Cytoplasm</keyword>
<dbReference type="GO" id="GO:0000428">
    <property type="term" value="C:DNA-directed RNA polymerase complex"/>
    <property type="evidence" value="ECO:0007669"/>
    <property type="project" value="UniProtKB-KW"/>
</dbReference>
<dbReference type="InterPro" id="IPR044876">
    <property type="entry name" value="HRDC_dom_sf"/>
</dbReference>
<name>A0AAE4MEH1_9EURY</name>
<dbReference type="EMBL" id="JAWDKA010000006">
    <property type="protein sequence ID" value="MDV0442033.1"/>
    <property type="molecule type" value="Genomic_DNA"/>
</dbReference>
<dbReference type="Pfam" id="PF03874">
    <property type="entry name" value="RNA_pol_Rpb4"/>
    <property type="match status" value="1"/>
</dbReference>
<dbReference type="PANTHER" id="PTHR39646:SF1">
    <property type="entry name" value="DNA-DIRECTED RNA POLYMERASE SUBUNIT RPO4"/>
    <property type="match status" value="1"/>
</dbReference>
<dbReference type="GO" id="GO:0000166">
    <property type="term" value="F:nucleotide binding"/>
    <property type="evidence" value="ECO:0007669"/>
    <property type="project" value="InterPro"/>
</dbReference>
<gene>
    <name evidence="1" type="primary">rpo4</name>
    <name evidence="1" type="synonym">rpoF</name>
    <name evidence="2" type="ORF">McpAg1_12540</name>
</gene>
<comment type="catalytic activity">
    <reaction evidence="1">
        <text>RNA(n) + a ribonucleoside 5'-triphosphate = RNA(n+1) + diphosphate</text>
        <dbReference type="Rhea" id="RHEA:21248"/>
        <dbReference type="Rhea" id="RHEA-COMP:14527"/>
        <dbReference type="Rhea" id="RHEA-COMP:17342"/>
        <dbReference type="ChEBI" id="CHEBI:33019"/>
        <dbReference type="ChEBI" id="CHEBI:61557"/>
        <dbReference type="ChEBI" id="CHEBI:140395"/>
        <dbReference type="EC" id="2.7.7.6"/>
    </reaction>
</comment>
<dbReference type="RefSeq" id="WP_338094437.1">
    <property type="nucleotide sequence ID" value="NZ_JAWDKA010000006.1"/>
</dbReference>
<evidence type="ECO:0000313" key="2">
    <source>
        <dbReference type="EMBL" id="MDV0442033.1"/>
    </source>
</evidence>
<dbReference type="AlphaFoldDB" id="A0AAE4MEH1"/>
<dbReference type="Gene3D" id="1.10.150.80">
    <property type="entry name" value="HRDC domain"/>
    <property type="match status" value="1"/>
</dbReference>
<dbReference type="InterPro" id="IPR010924">
    <property type="entry name" value="Rpo4"/>
</dbReference>
<organism evidence="2 3">
    <name type="scientific">Methanorbis furvi</name>
    <dbReference type="NCBI Taxonomy" id="3028299"/>
    <lineage>
        <taxon>Archaea</taxon>
        <taxon>Methanobacteriati</taxon>
        <taxon>Methanobacteriota</taxon>
        <taxon>Stenosarchaea group</taxon>
        <taxon>Methanomicrobia</taxon>
        <taxon>Methanomicrobiales</taxon>
        <taxon>Methanocorpusculaceae</taxon>
        <taxon>Methanorbis</taxon>
    </lineage>
</organism>
<dbReference type="PANTHER" id="PTHR39646">
    <property type="entry name" value="RNA POLYMERASE RPB4"/>
    <property type="match status" value="1"/>
</dbReference>
<keyword evidence="1" id="KW-0808">Transferase</keyword>
<dbReference type="GO" id="GO:0003899">
    <property type="term" value="F:DNA-directed RNA polymerase activity"/>
    <property type="evidence" value="ECO:0007669"/>
    <property type="project" value="UniProtKB-UniRule"/>
</dbReference>
<dbReference type="SUPFAM" id="SSF47819">
    <property type="entry name" value="HRDC-like"/>
    <property type="match status" value="1"/>
</dbReference>
<comment type="caution">
    <text evidence="2">The sequence shown here is derived from an EMBL/GenBank/DDBJ whole genome shotgun (WGS) entry which is preliminary data.</text>
</comment>
<protein>
    <recommendedName>
        <fullName evidence="1">DNA-directed RNA polymerase subunit Rpo4</fullName>
        <ecNumber evidence="1">2.7.7.6</ecNumber>
    </recommendedName>
    <alternativeName>
        <fullName evidence="1">DNA-directed RNA polymerase subunit F</fullName>
    </alternativeName>
</protein>
<accession>A0AAE4MEH1</accession>
<keyword evidence="3" id="KW-1185">Reference proteome</keyword>
<dbReference type="Gene3D" id="6.10.140.10">
    <property type="match status" value="1"/>
</dbReference>
<dbReference type="InterPro" id="IPR010997">
    <property type="entry name" value="HRDC-like_sf"/>
</dbReference>
<dbReference type="GO" id="GO:0006352">
    <property type="term" value="P:DNA-templated transcription initiation"/>
    <property type="evidence" value="ECO:0007669"/>
    <property type="project" value="InterPro"/>
</dbReference>